<comment type="caution">
    <text evidence="1">The sequence shown here is derived from an EMBL/GenBank/DDBJ whole genome shotgun (WGS) entry which is preliminary data.</text>
</comment>
<dbReference type="AlphaFoldDB" id="A0A1F5DPX8"/>
<name>A0A1F5DPX8_9BACT</name>
<accession>A0A1F5DPX8</accession>
<protein>
    <submittedName>
        <fullName evidence="1">Uncharacterized protein</fullName>
    </submittedName>
</protein>
<gene>
    <name evidence="1" type="ORF">A2V71_02020</name>
</gene>
<evidence type="ECO:0000313" key="1">
    <source>
        <dbReference type="EMBL" id="OGD57175.1"/>
    </source>
</evidence>
<proteinExistence type="predicted"/>
<dbReference type="EMBL" id="MEZT01000005">
    <property type="protein sequence ID" value="OGD57175.1"/>
    <property type="molecule type" value="Genomic_DNA"/>
</dbReference>
<reference evidence="1 2" key="1">
    <citation type="journal article" date="2016" name="Nat. Commun.">
        <title>Thousands of microbial genomes shed light on interconnected biogeochemical processes in an aquifer system.</title>
        <authorList>
            <person name="Anantharaman K."/>
            <person name="Brown C.T."/>
            <person name="Hug L.A."/>
            <person name="Sharon I."/>
            <person name="Castelle C.J."/>
            <person name="Probst A.J."/>
            <person name="Thomas B.C."/>
            <person name="Singh A."/>
            <person name="Wilkins M.J."/>
            <person name="Karaoz U."/>
            <person name="Brodie E.L."/>
            <person name="Williams K.H."/>
            <person name="Hubbard S.S."/>
            <person name="Banfield J.F."/>
        </authorList>
    </citation>
    <scope>NUCLEOTIDE SEQUENCE [LARGE SCALE GENOMIC DNA]</scope>
</reference>
<sequence>MGKMESVKINPRPVSYLDLKKIKPKYGKHPKFEEQIVERIGQMEPLQGVDPYLMVMLRNKLIDQAEIMGRHGMMKVREIADHNCREEERATALKWYLTLHQLFAIKSIQDFPVKKRNGRIQIGIPGCFNGFETGGLLDFFNEQKIAIDIRACDVLQAGGERSFLRLSERQAVMGSTVRLCSWTPAKTYFADKSLDIVIFRHSGPIFKTTGYRNWHNVFKTVLKTEPSLVIVSTNNYPITNLAVKKAEGKNPDDALYEGYVFVRWLQEAGYHVPFNDESTIFDKRGLLTRLRSIYGIPFVKEGKEPSIDQYCDILMFLALKPGLFN</sequence>
<dbReference type="Proteomes" id="UP000178764">
    <property type="component" value="Unassembled WGS sequence"/>
</dbReference>
<organism evidence="1 2">
    <name type="scientific">Candidatus Berkelbacteria bacterium RBG_13_40_8</name>
    <dbReference type="NCBI Taxonomy" id="1797467"/>
    <lineage>
        <taxon>Bacteria</taxon>
        <taxon>Candidatus Berkelbacteria</taxon>
    </lineage>
</organism>
<evidence type="ECO:0000313" key="2">
    <source>
        <dbReference type="Proteomes" id="UP000178764"/>
    </source>
</evidence>